<feature type="domain" description="Heterokaryon incompatibility" evidence="1">
    <location>
        <begin position="52"/>
        <end position="135"/>
    </location>
</feature>
<reference evidence="2 3" key="1">
    <citation type="submission" date="2016-04" db="EMBL/GenBank/DDBJ databases">
        <title>A degradative enzymes factory behind the ericoid mycorrhizal symbiosis.</title>
        <authorList>
            <consortium name="DOE Joint Genome Institute"/>
            <person name="Martino E."/>
            <person name="Morin E."/>
            <person name="Grelet G."/>
            <person name="Kuo A."/>
            <person name="Kohler A."/>
            <person name="Daghino S."/>
            <person name="Barry K."/>
            <person name="Choi C."/>
            <person name="Cichocki N."/>
            <person name="Clum A."/>
            <person name="Copeland A."/>
            <person name="Hainaut M."/>
            <person name="Haridas S."/>
            <person name="Labutti K."/>
            <person name="Lindquist E."/>
            <person name="Lipzen A."/>
            <person name="Khouja H.-R."/>
            <person name="Murat C."/>
            <person name="Ohm R."/>
            <person name="Olson A."/>
            <person name="Spatafora J."/>
            <person name="Veneault-Fourrey C."/>
            <person name="Henrissat B."/>
            <person name="Grigoriev I."/>
            <person name="Martin F."/>
            <person name="Perotto S."/>
        </authorList>
    </citation>
    <scope>NUCLEOTIDE SEQUENCE [LARGE SCALE GENOMIC DNA]</scope>
    <source>
        <strain evidence="2 3">E</strain>
    </source>
</reference>
<dbReference type="GeneID" id="36582557"/>
<evidence type="ECO:0000313" key="3">
    <source>
        <dbReference type="Proteomes" id="UP000235371"/>
    </source>
</evidence>
<dbReference type="PANTHER" id="PTHR24148">
    <property type="entry name" value="ANKYRIN REPEAT DOMAIN-CONTAINING PROTEIN 39 HOMOLOG-RELATED"/>
    <property type="match status" value="1"/>
</dbReference>
<dbReference type="Proteomes" id="UP000235371">
    <property type="component" value="Unassembled WGS sequence"/>
</dbReference>
<dbReference type="InParanoid" id="A0A2J6TG09"/>
<dbReference type="InterPro" id="IPR010730">
    <property type="entry name" value="HET"/>
</dbReference>
<dbReference type="OrthoDB" id="3600004at2759"/>
<dbReference type="STRING" id="1095630.A0A2J6TG09"/>
<gene>
    <name evidence="2" type="ORF">K444DRAFT_525769</name>
</gene>
<dbReference type="PANTHER" id="PTHR24148:SF73">
    <property type="entry name" value="HET DOMAIN PROTEIN (AFU_ORTHOLOGUE AFUA_8G01020)"/>
    <property type="match status" value="1"/>
</dbReference>
<dbReference type="RefSeq" id="XP_024738844.1">
    <property type="nucleotide sequence ID" value="XM_024874477.1"/>
</dbReference>
<protein>
    <submittedName>
        <fullName evidence="2">HET-domain-containing protein</fullName>
    </submittedName>
</protein>
<accession>A0A2J6TG09</accession>
<evidence type="ECO:0000259" key="1">
    <source>
        <dbReference type="Pfam" id="PF06985"/>
    </source>
</evidence>
<organism evidence="2 3">
    <name type="scientific">Hyaloscypha bicolor E</name>
    <dbReference type="NCBI Taxonomy" id="1095630"/>
    <lineage>
        <taxon>Eukaryota</taxon>
        <taxon>Fungi</taxon>
        <taxon>Dikarya</taxon>
        <taxon>Ascomycota</taxon>
        <taxon>Pezizomycotina</taxon>
        <taxon>Leotiomycetes</taxon>
        <taxon>Helotiales</taxon>
        <taxon>Hyaloscyphaceae</taxon>
        <taxon>Hyaloscypha</taxon>
        <taxon>Hyaloscypha bicolor</taxon>
    </lineage>
</organism>
<keyword evidence="3" id="KW-1185">Reference proteome</keyword>
<evidence type="ECO:0000313" key="2">
    <source>
        <dbReference type="EMBL" id="PMD61940.1"/>
    </source>
</evidence>
<dbReference type="EMBL" id="KZ613785">
    <property type="protein sequence ID" value="PMD61940.1"/>
    <property type="molecule type" value="Genomic_DNA"/>
</dbReference>
<feature type="non-terminal residue" evidence="2">
    <location>
        <position position="135"/>
    </location>
</feature>
<dbReference type="AlphaFoldDB" id="A0A2J6TG09"/>
<dbReference type="InterPro" id="IPR052895">
    <property type="entry name" value="HetReg/Transcr_Mod"/>
</dbReference>
<proteinExistence type="predicted"/>
<sequence>MSSTSKLPYVPLESNKTDIRLLTVLPSISSEATIQCSLENASLDSLDGDQPYRALSYVWGDPKVTIPIMVSGVQMNVTTNLAAALRHVRAIGYIDKPWWIDAICINQDDIAEKGHQVHIMGDIYRNADEVLAWLG</sequence>
<dbReference type="Pfam" id="PF06985">
    <property type="entry name" value="HET"/>
    <property type="match status" value="1"/>
</dbReference>
<name>A0A2J6TG09_9HELO</name>